<gene>
    <name evidence="5" type="ORF">EPA93_15015</name>
</gene>
<evidence type="ECO:0000256" key="3">
    <source>
        <dbReference type="ARBA" id="ARBA00023163"/>
    </source>
</evidence>
<dbReference type="PANTHER" id="PTHR44688">
    <property type="entry name" value="DNA-BINDING TRANSCRIPTIONAL ACTIVATOR DEVR_DOSR"/>
    <property type="match status" value="1"/>
</dbReference>
<dbReference type="Proteomes" id="UP000290365">
    <property type="component" value="Chromosome"/>
</dbReference>
<keyword evidence="3" id="KW-0804">Transcription</keyword>
<protein>
    <recommendedName>
        <fullName evidence="4">HTH luxR-type domain-containing protein</fullName>
    </recommendedName>
</protein>
<sequence>MSEELSAEQTDLVSLELVRNFLNICQELCGQRSKVTERICQEVISLTKGRARLLLHRTLPQESVSSLLSNSVSFPVLFCNRAYGNLQVALDPDGPSLPVAISQTIAQLCGWILYTLEMAGFMEVQSRHLSQTPLPQIARFIDSLSKREREILMLMLQGYSQEEMSHILEITTATLNKHRQHIYYSLGVHSKQDALLLAYQAGLFWYAKELSSD</sequence>
<dbReference type="PRINTS" id="PR00038">
    <property type="entry name" value="HTHLUXR"/>
</dbReference>
<dbReference type="GO" id="GO:0006355">
    <property type="term" value="P:regulation of DNA-templated transcription"/>
    <property type="evidence" value="ECO:0007669"/>
    <property type="project" value="InterPro"/>
</dbReference>
<dbReference type="InterPro" id="IPR016032">
    <property type="entry name" value="Sig_transdc_resp-reg_C-effctor"/>
</dbReference>
<dbReference type="SUPFAM" id="SSF46894">
    <property type="entry name" value="C-terminal effector domain of the bipartite response regulators"/>
    <property type="match status" value="1"/>
</dbReference>
<dbReference type="Gene3D" id="1.10.10.10">
    <property type="entry name" value="Winged helix-like DNA-binding domain superfamily/Winged helix DNA-binding domain"/>
    <property type="match status" value="1"/>
</dbReference>
<dbReference type="GO" id="GO:0003677">
    <property type="term" value="F:DNA binding"/>
    <property type="evidence" value="ECO:0007669"/>
    <property type="project" value="UniProtKB-KW"/>
</dbReference>
<keyword evidence="1" id="KW-0805">Transcription regulation</keyword>
<evidence type="ECO:0000313" key="5">
    <source>
        <dbReference type="EMBL" id="QBD77235.1"/>
    </source>
</evidence>
<accession>A0A4P6JPM4</accession>
<dbReference type="OrthoDB" id="163534at2"/>
<organism evidence="5 6">
    <name type="scientific">Ktedonosporobacter rubrisoli</name>
    <dbReference type="NCBI Taxonomy" id="2509675"/>
    <lineage>
        <taxon>Bacteria</taxon>
        <taxon>Bacillati</taxon>
        <taxon>Chloroflexota</taxon>
        <taxon>Ktedonobacteria</taxon>
        <taxon>Ktedonobacterales</taxon>
        <taxon>Ktedonosporobacteraceae</taxon>
        <taxon>Ktedonosporobacter</taxon>
    </lineage>
</organism>
<keyword evidence="6" id="KW-1185">Reference proteome</keyword>
<evidence type="ECO:0000259" key="4">
    <source>
        <dbReference type="PROSITE" id="PS50043"/>
    </source>
</evidence>
<feature type="domain" description="HTH luxR-type" evidence="4">
    <location>
        <begin position="137"/>
        <end position="202"/>
    </location>
</feature>
<dbReference type="AlphaFoldDB" id="A0A4P6JPM4"/>
<dbReference type="SMART" id="SM00421">
    <property type="entry name" value="HTH_LUXR"/>
    <property type="match status" value="1"/>
</dbReference>
<dbReference type="RefSeq" id="WP_129888298.1">
    <property type="nucleotide sequence ID" value="NZ_CP035758.1"/>
</dbReference>
<dbReference type="InterPro" id="IPR000792">
    <property type="entry name" value="Tscrpt_reg_LuxR_C"/>
</dbReference>
<evidence type="ECO:0000256" key="2">
    <source>
        <dbReference type="ARBA" id="ARBA00023125"/>
    </source>
</evidence>
<name>A0A4P6JPM4_KTERU</name>
<dbReference type="EMBL" id="CP035758">
    <property type="protein sequence ID" value="QBD77235.1"/>
    <property type="molecule type" value="Genomic_DNA"/>
</dbReference>
<dbReference type="PANTHER" id="PTHR44688:SF16">
    <property type="entry name" value="DNA-BINDING TRANSCRIPTIONAL ACTIVATOR DEVR_DOSR"/>
    <property type="match status" value="1"/>
</dbReference>
<dbReference type="PROSITE" id="PS50043">
    <property type="entry name" value="HTH_LUXR_2"/>
    <property type="match status" value="1"/>
</dbReference>
<dbReference type="Pfam" id="PF00196">
    <property type="entry name" value="GerE"/>
    <property type="match status" value="1"/>
</dbReference>
<reference evidence="5 6" key="1">
    <citation type="submission" date="2019-01" db="EMBL/GenBank/DDBJ databases">
        <title>Ktedonosporobacter rubrisoli SCAWS-G2.</title>
        <authorList>
            <person name="Huang Y."/>
            <person name="Yan B."/>
        </authorList>
    </citation>
    <scope>NUCLEOTIDE SEQUENCE [LARGE SCALE GENOMIC DNA]</scope>
    <source>
        <strain evidence="5 6">SCAWS-G2</strain>
    </source>
</reference>
<dbReference type="CDD" id="cd06170">
    <property type="entry name" value="LuxR_C_like"/>
    <property type="match status" value="1"/>
</dbReference>
<evidence type="ECO:0000256" key="1">
    <source>
        <dbReference type="ARBA" id="ARBA00023015"/>
    </source>
</evidence>
<evidence type="ECO:0000313" key="6">
    <source>
        <dbReference type="Proteomes" id="UP000290365"/>
    </source>
</evidence>
<keyword evidence="2" id="KW-0238">DNA-binding</keyword>
<dbReference type="KEGG" id="kbs:EPA93_15015"/>
<dbReference type="InterPro" id="IPR036388">
    <property type="entry name" value="WH-like_DNA-bd_sf"/>
</dbReference>
<proteinExistence type="predicted"/>